<feature type="transmembrane region" description="Helical" evidence="3">
    <location>
        <begin position="618"/>
        <end position="636"/>
    </location>
</feature>
<comment type="catalytic activity">
    <reaction evidence="2">
        <text>2 GTP = 3',3'-c-di-GMP + 2 diphosphate</text>
        <dbReference type="Rhea" id="RHEA:24898"/>
        <dbReference type="ChEBI" id="CHEBI:33019"/>
        <dbReference type="ChEBI" id="CHEBI:37565"/>
        <dbReference type="ChEBI" id="CHEBI:58805"/>
        <dbReference type="EC" id="2.7.7.65"/>
    </reaction>
</comment>
<keyword evidence="3" id="KW-0812">Transmembrane</keyword>
<proteinExistence type="predicted"/>
<gene>
    <name evidence="5" type="ORF">EYS42_16355</name>
</gene>
<reference evidence="5 6" key="1">
    <citation type="submission" date="2019-02" db="EMBL/GenBank/DDBJ databases">
        <title>Aquabacterium sp. strain KMB7.</title>
        <authorList>
            <person name="Chen W.-M."/>
        </authorList>
    </citation>
    <scope>NUCLEOTIDE SEQUENCE [LARGE SCALE GENOMIC DNA]</scope>
    <source>
        <strain evidence="5 6">KMB7</strain>
    </source>
</reference>
<feature type="transmembrane region" description="Helical" evidence="3">
    <location>
        <begin position="511"/>
        <end position="534"/>
    </location>
</feature>
<feature type="transmembrane region" description="Helical" evidence="3">
    <location>
        <begin position="163"/>
        <end position="184"/>
    </location>
</feature>
<feature type="domain" description="GGDEF" evidence="4">
    <location>
        <begin position="296"/>
        <end position="433"/>
    </location>
</feature>
<feature type="domain" description="GGDEF" evidence="4">
    <location>
        <begin position="728"/>
        <end position="866"/>
    </location>
</feature>
<dbReference type="InterPro" id="IPR000160">
    <property type="entry name" value="GGDEF_dom"/>
</dbReference>
<dbReference type="EC" id="2.7.7.65" evidence="1"/>
<feature type="transmembrane region" description="Helical" evidence="3">
    <location>
        <begin position="569"/>
        <end position="588"/>
    </location>
</feature>
<dbReference type="GO" id="GO:0043709">
    <property type="term" value="P:cell adhesion involved in single-species biofilm formation"/>
    <property type="evidence" value="ECO:0007669"/>
    <property type="project" value="TreeGrafter"/>
</dbReference>
<dbReference type="NCBIfam" id="TIGR00254">
    <property type="entry name" value="GGDEF"/>
    <property type="match status" value="2"/>
</dbReference>
<dbReference type="GO" id="GO:0052621">
    <property type="term" value="F:diguanylate cyclase activity"/>
    <property type="evidence" value="ECO:0007669"/>
    <property type="project" value="UniProtKB-EC"/>
</dbReference>
<protein>
    <recommendedName>
        <fullName evidence="1">diguanylate cyclase</fullName>
        <ecNumber evidence="1">2.7.7.65</ecNumber>
    </recommendedName>
</protein>
<sequence>MHREAPPPLDRRSHRLARRLNRESAIDAVEPASADVREVAERAERLRGDDLSWHLNRLRFPQELEQAYQSARLGSHRRHMMVCSLFALVCLLIGYVNDARLLPELQAESTPLKIALTVWVLGLGLWGGRGPRVGPRTLAWLTSLQALGVIALIFWTTLKGQNLAAITHSISLFVLPIYLGAVVFQRFTHTLVITLGSMLAYPLLVEPRNPIEALILGENIKVIWLSGGLSLVANYVLERHERHTYWLHQQALHQRLQLEGLKQRLKKQSHLDPLTGLHNRRHFDELLHHSLLEGPRPISLLMVDVDHFKAYNDHHGHPQGDTALRTVAGVLADHARLGKGTAARLGGEEFALLLPGTDARQAHALGRALCAAVRGEGIPHGASPTSGVVTLSVGVATAEAGHLVSPDELYVLADTAMYEAKRQGRNQCVAAADDWMQGALGQRMQQVRQSHVTRAPVAPPTASVQAAWQAQEEELQLIRKTLTQPLWRLRLPLPLRQAFDDARRKPRQQHLVLMGLLGLIAYMVMTLDAASLLPDIARLFTQVREYSLMALMGALAALMAPMSTRTREWLFAGAAAVLGVSTAYVLSLSQAPAAFSYAAALFLVPAFSAIGARQAAHVAALPAVGVVASMALWLRGRGEVEQLIALDSTTLVALSSVLMLYGCHTLHQRAQQHFLLQRRDQIHHAILKELSEELQRLALTDPLTGINNRRQFMLDLDASWEQAEQSRTPMALMIVDIDCFKRYNDHHGHARGDQCLRDVVEGLARCTREGHGLLARLGGEEFAVILGGEAAHNAWDWAQRMCEHIEALRLPHEASTVGPHVTVSIGVVTVMPHLKPLSPSELLSMADEALYDAKARGRNRAITFNPVR</sequence>
<feature type="transmembrane region" description="Helical" evidence="3">
    <location>
        <begin position="109"/>
        <end position="126"/>
    </location>
</feature>
<keyword evidence="3" id="KW-0472">Membrane</keyword>
<evidence type="ECO:0000259" key="4">
    <source>
        <dbReference type="PROSITE" id="PS50887"/>
    </source>
</evidence>
<dbReference type="GO" id="GO:1902201">
    <property type="term" value="P:negative regulation of bacterial-type flagellum-dependent cell motility"/>
    <property type="evidence" value="ECO:0007669"/>
    <property type="project" value="TreeGrafter"/>
</dbReference>
<dbReference type="Proteomes" id="UP000292120">
    <property type="component" value="Unassembled WGS sequence"/>
</dbReference>
<dbReference type="InterPro" id="IPR050469">
    <property type="entry name" value="Diguanylate_Cyclase"/>
</dbReference>
<dbReference type="PROSITE" id="PS50887">
    <property type="entry name" value="GGDEF"/>
    <property type="match status" value="2"/>
</dbReference>
<dbReference type="CDD" id="cd01949">
    <property type="entry name" value="GGDEF"/>
    <property type="match status" value="2"/>
</dbReference>
<dbReference type="InterPro" id="IPR029787">
    <property type="entry name" value="Nucleotide_cyclase"/>
</dbReference>
<dbReference type="GO" id="GO:0005886">
    <property type="term" value="C:plasma membrane"/>
    <property type="evidence" value="ECO:0007669"/>
    <property type="project" value="TreeGrafter"/>
</dbReference>
<dbReference type="Pfam" id="PF00990">
    <property type="entry name" value="GGDEF"/>
    <property type="match status" value="2"/>
</dbReference>
<dbReference type="PANTHER" id="PTHR45138:SF9">
    <property type="entry name" value="DIGUANYLATE CYCLASE DGCM-RELATED"/>
    <property type="match status" value="1"/>
</dbReference>
<evidence type="ECO:0000256" key="2">
    <source>
        <dbReference type="ARBA" id="ARBA00034247"/>
    </source>
</evidence>
<evidence type="ECO:0000313" key="6">
    <source>
        <dbReference type="Proteomes" id="UP000292120"/>
    </source>
</evidence>
<dbReference type="Gene3D" id="3.30.70.270">
    <property type="match status" value="2"/>
</dbReference>
<feature type="transmembrane region" description="Helical" evidence="3">
    <location>
        <begin position="138"/>
        <end position="157"/>
    </location>
</feature>
<dbReference type="AlphaFoldDB" id="A0A4Q9GVC5"/>
<evidence type="ECO:0000313" key="5">
    <source>
        <dbReference type="EMBL" id="TBO27678.1"/>
    </source>
</evidence>
<keyword evidence="6" id="KW-1185">Reference proteome</keyword>
<dbReference type="SMART" id="SM00267">
    <property type="entry name" value="GGDEF"/>
    <property type="match status" value="2"/>
</dbReference>
<keyword evidence="3" id="KW-1133">Transmembrane helix</keyword>
<dbReference type="SUPFAM" id="SSF55073">
    <property type="entry name" value="Nucleotide cyclase"/>
    <property type="match status" value="2"/>
</dbReference>
<evidence type="ECO:0000256" key="1">
    <source>
        <dbReference type="ARBA" id="ARBA00012528"/>
    </source>
</evidence>
<accession>A0A4Q9GVC5</accession>
<dbReference type="InterPro" id="IPR043128">
    <property type="entry name" value="Rev_trsase/Diguanyl_cyclase"/>
</dbReference>
<feature type="transmembrane region" description="Helical" evidence="3">
    <location>
        <begin position="546"/>
        <end position="562"/>
    </location>
</feature>
<feature type="transmembrane region" description="Helical" evidence="3">
    <location>
        <begin position="594"/>
        <end position="611"/>
    </location>
</feature>
<dbReference type="PANTHER" id="PTHR45138">
    <property type="entry name" value="REGULATORY COMPONENTS OF SENSORY TRANSDUCTION SYSTEM"/>
    <property type="match status" value="1"/>
</dbReference>
<evidence type="ECO:0000256" key="3">
    <source>
        <dbReference type="SAM" id="Phobius"/>
    </source>
</evidence>
<organism evidence="5 6">
    <name type="scientific">Aquabacterium lacunae</name>
    <dbReference type="NCBI Taxonomy" id="2528630"/>
    <lineage>
        <taxon>Bacteria</taxon>
        <taxon>Pseudomonadati</taxon>
        <taxon>Pseudomonadota</taxon>
        <taxon>Betaproteobacteria</taxon>
        <taxon>Burkholderiales</taxon>
        <taxon>Aquabacterium</taxon>
    </lineage>
</organism>
<dbReference type="EMBL" id="SIXI01000009">
    <property type="protein sequence ID" value="TBO27678.1"/>
    <property type="molecule type" value="Genomic_DNA"/>
</dbReference>
<name>A0A4Q9GVC5_9BURK</name>
<dbReference type="FunFam" id="3.30.70.270:FF:000001">
    <property type="entry name" value="Diguanylate cyclase domain protein"/>
    <property type="match status" value="2"/>
</dbReference>
<comment type="caution">
    <text evidence="5">The sequence shown here is derived from an EMBL/GenBank/DDBJ whole genome shotgun (WGS) entry which is preliminary data.</text>
</comment>
<dbReference type="OrthoDB" id="9812260at2"/>
<dbReference type="RefSeq" id="WP_130969274.1">
    <property type="nucleotide sequence ID" value="NZ_SIXI01000009.1"/>
</dbReference>
<feature type="transmembrane region" description="Helical" evidence="3">
    <location>
        <begin position="79"/>
        <end position="97"/>
    </location>
</feature>